<keyword evidence="5" id="KW-0408">Iron</keyword>
<evidence type="ECO:0000313" key="8">
    <source>
        <dbReference type="Proteomes" id="UP000218542"/>
    </source>
</evidence>
<gene>
    <name evidence="7" type="primary">narM</name>
    <name evidence="7" type="ORF">SCALIN_C03_0112</name>
</gene>
<dbReference type="InterPro" id="IPR019020">
    <property type="entry name" value="Cyt-c552/DMSO_Rdtase_haem-bd"/>
</dbReference>
<evidence type="ECO:0000256" key="5">
    <source>
        <dbReference type="ARBA" id="ARBA00023004"/>
    </source>
</evidence>
<evidence type="ECO:0000256" key="2">
    <source>
        <dbReference type="ARBA" id="ARBA00022617"/>
    </source>
</evidence>
<proteinExistence type="predicted"/>
<dbReference type="GO" id="GO:0046872">
    <property type="term" value="F:metal ion binding"/>
    <property type="evidence" value="ECO:0007669"/>
    <property type="project" value="UniProtKB-KW"/>
</dbReference>
<keyword evidence="2" id="KW-0349">Heme</keyword>
<protein>
    <recommendedName>
        <fullName evidence="6">Cytochrome c-552/DMSO reductase-like haem-binding domain-containing protein</fullName>
    </recommendedName>
</protein>
<dbReference type="AlphaFoldDB" id="A0A286TUD0"/>
<evidence type="ECO:0000313" key="7">
    <source>
        <dbReference type="EMBL" id="GAX59455.1"/>
    </source>
</evidence>
<evidence type="ECO:0000259" key="6">
    <source>
        <dbReference type="Pfam" id="PF09459"/>
    </source>
</evidence>
<evidence type="ECO:0000256" key="3">
    <source>
        <dbReference type="ARBA" id="ARBA00022723"/>
    </source>
</evidence>
<keyword evidence="4" id="KW-0249">Electron transport</keyword>
<dbReference type="Proteomes" id="UP000218542">
    <property type="component" value="Unassembled WGS sequence"/>
</dbReference>
<organism evidence="7 8">
    <name type="scientific">Candidatus Scalindua japonica</name>
    <dbReference type="NCBI Taxonomy" id="1284222"/>
    <lineage>
        <taxon>Bacteria</taxon>
        <taxon>Pseudomonadati</taxon>
        <taxon>Planctomycetota</taxon>
        <taxon>Candidatus Brocadiia</taxon>
        <taxon>Candidatus Brocadiales</taxon>
        <taxon>Candidatus Scalinduaceae</taxon>
        <taxon>Candidatus Scalindua</taxon>
    </lineage>
</organism>
<sequence length="316" mass="35522">MLRGLIRKSVFLGSAFVAMFYLCSGEVFSQSLEQEATVEENIPTDEGVTAKYVAVDIDGAAEALAQAESYKVNLQIQDRAFPNGGGSVAEVEVSSIHNGETIFFYVTWNDATKNDRAIKHEQFRDAVGFMFPLGIVEISPRTPFSPRMGDRGKPVNIWHWKADWERDLHADGKYEHMEDQYPNMFTDFDFDPNPDYFNKKVHDSVPLMSGGIAAGSLLSTPRGRSVEDLNAIGFGTLTAQTHQDVNGTGYWSEDKWHVMVFRPLMTPDPNDVQFVPGETTFFNMAVWNGEEGDRNGLKSVSIRWRPITLEPTKYTE</sequence>
<name>A0A286TUD0_9BACT</name>
<evidence type="ECO:0000256" key="1">
    <source>
        <dbReference type="ARBA" id="ARBA00022448"/>
    </source>
</evidence>
<accession>A0A286TUD0</accession>
<dbReference type="RefSeq" id="WP_096892578.1">
    <property type="nucleotide sequence ID" value="NZ_BAOS01000003.1"/>
</dbReference>
<dbReference type="OrthoDB" id="9772663at2"/>
<dbReference type="Pfam" id="PF09459">
    <property type="entry name" value="EB_dh"/>
    <property type="match status" value="1"/>
</dbReference>
<reference evidence="8" key="1">
    <citation type="journal article" date="2017" name="Environ. Microbiol. Rep.">
        <title>Genetic Diversity of Marine Anaerobic Ammonium-Oxidizing Bacteria as Revealed by Genomic and Proteomic Analyses of 'Candidatus Scalindua japonica'.</title>
        <authorList>
            <person name="Oshiki M."/>
            <person name="Mizuto K."/>
            <person name="Kimura Z."/>
            <person name="Kindaichi T."/>
            <person name="Satoh H."/>
            <person name="Okabe S."/>
        </authorList>
    </citation>
    <scope>NUCLEOTIDE SEQUENCE [LARGE SCALE GENOMIC DNA]</scope>
    <source>
        <strain evidence="8">husup-a2</strain>
    </source>
</reference>
<keyword evidence="8" id="KW-1185">Reference proteome</keyword>
<dbReference type="Gene3D" id="2.60.40.1190">
    <property type="match status" value="1"/>
</dbReference>
<dbReference type="EMBL" id="BAOS01000003">
    <property type="protein sequence ID" value="GAX59455.1"/>
    <property type="molecule type" value="Genomic_DNA"/>
</dbReference>
<dbReference type="GO" id="GO:0020037">
    <property type="term" value="F:heme binding"/>
    <property type="evidence" value="ECO:0007669"/>
    <property type="project" value="InterPro"/>
</dbReference>
<evidence type="ECO:0000256" key="4">
    <source>
        <dbReference type="ARBA" id="ARBA00022982"/>
    </source>
</evidence>
<keyword evidence="1" id="KW-0813">Transport</keyword>
<comment type="caution">
    <text evidence="7">The sequence shown here is derived from an EMBL/GenBank/DDBJ whole genome shotgun (WGS) entry which is preliminary data.</text>
</comment>
<feature type="domain" description="Cytochrome c-552/DMSO reductase-like haem-binding" evidence="6">
    <location>
        <begin position="65"/>
        <end position="299"/>
    </location>
</feature>
<keyword evidence="3" id="KW-0479">Metal-binding</keyword>